<gene>
    <name evidence="1" type="ORF">K10PH82C1_LOCUS16</name>
</gene>
<protein>
    <submittedName>
        <fullName evidence="1">Uncharacterized protein</fullName>
    </submittedName>
</protein>
<sequence>MKHLHLQYEVYKGDDGIWRVHDHYRNLRAYEAETEAACWAFLAGVRHEYVNSH</sequence>
<dbReference type="Proteomes" id="UP001296230">
    <property type="component" value="Chromosome"/>
</dbReference>
<organism evidence="1 2">
    <name type="scientific">Klebsiella phage vB_Kpn_K10PH82C1</name>
    <dbReference type="NCBI Taxonomy" id="3071631"/>
    <lineage>
        <taxon>Viruses</taxon>
        <taxon>Duplodnaviria</taxon>
        <taxon>Heunggongvirae</taxon>
        <taxon>Uroviricota</taxon>
        <taxon>Caudoviricetes</taxon>
        <taxon>Autographivirales</taxon>
        <taxon>Autotranscriptaviridae</taxon>
        <taxon>Studiervirinae</taxon>
        <taxon>Benllochvirus</taxon>
        <taxon>Benllochvirus K10PH82C1</taxon>
    </lineage>
</organism>
<name>A0AAD2GRG6_9CAUD</name>
<proteinExistence type="predicted"/>
<evidence type="ECO:0000313" key="1">
    <source>
        <dbReference type="EMBL" id="CAK1344538.1"/>
    </source>
</evidence>
<evidence type="ECO:0000313" key="2">
    <source>
        <dbReference type="Proteomes" id="UP001296230"/>
    </source>
</evidence>
<reference evidence="1" key="1">
    <citation type="submission" date="2023-10" db="EMBL/GenBank/DDBJ databases">
        <authorList>
            <person name="Robby Concha-Eloko"/>
            <person name="Pilar Barberan- Martinez"/>
            <person name="Rafael Sanjuan"/>
            <person name="Pilar Domingo-Calap"/>
        </authorList>
    </citation>
    <scope>NUCLEOTIDE SEQUENCE</scope>
</reference>
<accession>A0AAD2GRG6</accession>
<keyword evidence="2" id="KW-1185">Reference proteome</keyword>
<dbReference type="EMBL" id="OY757061">
    <property type="protein sequence ID" value="CAK1344538.1"/>
    <property type="molecule type" value="Genomic_DNA"/>
</dbReference>